<dbReference type="GO" id="GO:0003677">
    <property type="term" value="F:DNA binding"/>
    <property type="evidence" value="ECO:0007669"/>
    <property type="project" value="InterPro"/>
</dbReference>
<dbReference type="Pfam" id="PF19054">
    <property type="entry name" value="DUF5753"/>
    <property type="match status" value="1"/>
</dbReference>
<keyword evidence="3" id="KW-1185">Reference proteome</keyword>
<proteinExistence type="predicted"/>
<name>A0A124IFK7_9ACTN</name>
<dbReference type="InterPro" id="IPR010982">
    <property type="entry name" value="Lambda_DNA-bd_dom_sf"/>
</dbReference>
<dbReference type="Gene3D" id="1.10.260.40">
    <property type="entry name" value="lambda repressor-like DNA-binding domains"/>
    <property type="match status" value="1"/>
</dbReference>
<dbReference type="SUPFAM" id="SSF47413">
    <property type="entry name" value="lambda repressor-like DNA-binding domains"/>
    <property type="match status" value="1"/>
</dbReference>
<feature type="domain" description="HTH cro/C1-type" evidence="1">
    <location>
        <begin position="1"/>
        <end position="46"/>
    </location>
</feature>
<dbReference type="Proteomes" id="UP000053260">
    <property type="component" value="Unassembled WGS sequence"/>
</dbReference>
<dbReference type="AlphaFoldDB" id="A0A124IFK7"/>
<dbReference type="InterPro" id="IPR043917">
    <property type="entry name" value="DUF5753"/>
</dbReference>
<sequence>MSSTEAAALLGVRQPQLSSVEAGKTGLSAERVRRLGQAAGMSSHTFMDALIDFGQRSGKGWWSEYRGVLGAAHLDLAELEDAARSVVTYEPMFVPGILQTQSYAEVLHRGPYRPMPPEQQDAAVRFRVRRGALLTGERPPVLHAVIHEAALSVTLGAPEVMRDQLLHLVELSRLPHVTIQILPFDGPIAFGTGFVLIEPEERELSTALVSHIEKTLYLDDPDALAKYRNRFATLTGEALPAVRPEASPEAQAARNSLSLLQRILYPLL</sequence>
<dbReference type="InterPro" id="IPR001387">
    <property type="entry name" value="Cro/C1-type_HTH"/>
</dbReference>
<evidence type="ECO:0000313" key="2">
    <source>
        <dbReference type="EMBL" id="KUO21771.1"/>
    </source>
</evidence>
<organism evidence="2 3">
    <name type="scientific">Streptomyces dysideae</name>
    <dbReference type="NCBI Taxonomy" id="909626"/>
    <lineage>
        <taxon>Bacteria</taxon>
        <taxon>Bacillati</taxon>
        <taxon>Actinomycetota</taxon>
        <taxon>Actinomycetes</taxon>
        <taxon>Kitasatosporales</taxon>
        <taxon>Streptomycetaceae</taxon>
        <taxon>Streptomyces</taxon>
    </lineage>
</organism>
<protein>
    <submittedName>
        <fullName evidence="2">XRE family transcriptional regulator</fullName>
    </submittedName>
</protein>
<dbReference type="CDD" id="cd00093">
    <property type="entry name" value="HTH_XRE"/>
    <property type="match status" value="1"/>
</dbReference>
<dbReference type="EMBL" id="LMXB01000021">
    <property type="protein sequence ID" value="KUO21771.1"/>
    <property type="molecule type" value="Genomic_DNA"/>
</dbReference>
<accession>A0A124IFK7</accession>
<evidence type="ECO:0000259" key="1">
    <source>
        <dbReference type="PROSITE" id="PS50943"/>
    </source>
</evidence>
<gene>
    <name evidence="2" type="ORF">AQJ91_06400</name>
</gene>
<dbReference type="STRING" id="909626.AQJ91_06400"/>
<evidence type="ECO:0000313" key="3">
    <source>
        <dbReference type="Proteomes" id="UP000053260"/>
    </source>
</evidence>
<dbReference type="PROSITE" id="PS50943">
    <property type="entry name" value="HTH_CROC1"/>
    <property type="match status" value="1"/>
</dbReference>
<comment type="caution">
    <text evidence="2">The sequence shown here is derived from an EMBL/GenBank/DDBJ whole genome shotgun (WGS) entry which is preliminary data.</text>
</comment>
<reference evidence="2 3" key="1">
    <citation type="submission" date="2015-10" db="EMBL/GenBank/DDBJ databases">
        <title>Draft genome sequence of Streptomyces sp. RV15, isolated from a marine sponge.</title>
        <authorList>
            <person name="Ruckert C."/>
            <person name="Abdelmohsen U.R."/>
            <person name="Winkler A."/>
            <person name="Hentschel U."/>
            <person name="Kalinowski J."/>
            <person name="Kampfer P."/>
            <person name="Glaeser S."/>
        </authorList>
    </citation>
    <scope>NUCLEOTIDE SEQUENCE [LARGE SCALE GENOMIC DNA]</scope>
    <source>
        <strain evidence="2 3">RV15</strain>
    </source>
</reference>